<organism evidence="2 3">
    <name type="scientific">Ooceraea biroi</name>
    <name type="common">Clonal raider ant</name>
    <name type="synonym">Cerapachys biroi</name>
    <dbReference type="NCBI Taxonomy" id="2015173"/>
    <lineage>
        <taxon>Eukaryota</taxon>
        <taxon>Metazoa</taxon>
        <taxon>Ecdysozoa</taxon>
        <taxon>Arthropoda</taxon>
        <taxon>Hexapoda</taxon>
        <taxon>Insecta</taxon>
        <taxon>Pterygota</taxon>
        <taxon>Neoptera</taxon>
        <taxon>Endopterygota</taxon>
        <taxon>Hymenoptera</taxon>
        <taxon>Apocrita</taxon>
        <taxon>Aculeata</taxon>
        <taxon>Formicoidea</taxon>
        <taxon>Formicidae</taxon>
        <taxon>Dorylinae</taxon>
        <taxon>Ooceraea</taxon>
    </lineage>
</organism>
<accession>A0A026WGS1</accession>
<dbReference type="EMBL" id="KK107235">
    <property type="protein sequence ID" value="EZA54891.1"/>
    <property type="molecule type" value="Genomic_DNA"/>
</dbReference>
<dbReference type="AlphaFoldDB" id="A0A026WGS1"/>
<feature type="region of interest" description="Disordered" evidence="1">
    <location>
        <begin position="21"/>
        <end position="40"/>
    </location>
</feature>
<feature type="region of interest" description="Disordered" evidence="1">
    <location>
        <begin position="62"/>
        <end position="82"/>
    </location>
</feature>
<feature type="compositionally biased region" description="Basic and acidic residues" evidence="1">
    <location>
        <begin position="106"/>
        <end position="129"/>
    </location>
</feature>
<evidence type="ECO:0000313" key="3">
    <source>
        <dbReference type="Proteomes" id="UP000053097"/>
    </source>
</evidence>
<protein>
    <submittedName>
        <fullName evidence="2">Uncharacterized protein</fullName>
    </submittedName>
</protein>
<name>A0A026WGS1_OOCBI</name>
<proteinExistence type="predicted"/>
<gene>
    <name evidence="2" type="ORF">X777_05394</name>
</gene>
<evidence type="ECO:0000256" key="1">
    <source>
        <dbReference type="SAM" id="MobiDB-lite"/>
    </source>
</evidence>
<feature type="region of interest" description="Disordered" evidence="1">
    <location>
        <begin position="101"/>
        <end position="130"/>
    </location>
</feature>
<evidence type="ECO:0000313" key="2">
    <source>
        <dbReference type="EMBL" id="EZA54891.1"/>
    </source>
</evidence>
<dbReference type="Proteomes" id="UP000053097">
    <property type="component" value="Unassembled WGS sequence"/>
</dbReference>
<reference evidence="2 3" key="1">
    <citation type="journal article" date="2014" name="Curr. Biol.">
        <title>The genome of the clonal raider ant Cerapachys biroi.</title>
        <authorList>
            <person name="Oxley P.R."/>
            <person name="Ji L."/>
            <person name="Fetter-Pruneda I."/>
            <person name="McKenzie S.K."/>
            <person name="Li C."/>
            <person name="Hu H."/>
            <person name="Zhang G."/>
            <person name="Kronauer D.J."/>
        </authorList>
    </citation>
    <scope>NUCLEOTIDE SEQUENCE [LARGE SCALE GENOMIC DNA]</scope>
</reference>
<keyword evidence="3" id="KW-1185">Reference proteome</keyword>
<sequence length="167" mass="19137">MKTVFEKEREVFLQPVVFETSNSSESRRKTEQPFTCSRDGMIQGDARCRHRGDDGTVIIARGTRKEKGEGHMDDQQQSPSDAHPVVFAAKQPFRACAFDEAIGNRGRKETSRKSHGNLPREETRERADSELGDVDGCQLRSLLHFIEKHTTARNRCDFFFRSCSWRS</sequence>
<feature type="compositionally biased region" description="Basic and acidic residues" evidence="1">
    <location>
        <begin position="63"/>
        <end position="74"/>
    </location>
</feature>